<comment type="caution">
    <text evidence="1">The sequence shown here is derived from an EMBL/GenBank/DDBJ whole genome shotgun (WGS) entry which is preliminary data.</text>
</comment>
<reference evidence="1 2" key="1">
    <citation type="submission" date="2021-06" db="EMBL/GenBank/DDBJ databases">
        <authorList>
            <person name="Kallberg Y."/>
            <person name="Tangrot J."/>
            <person name="Rosling A."/>
        </authorList>
    </citation>
    <scope>NUCLEOTIDE SEQUENCE [LARGE SCALE GENOMIC DNA]</scope>
    <source>
        <strain evidence="1 2">120-4 pot B 10/14</strain>
    </source>
</reference>
<accession>A0ABN7UQ57</accession>
<protein>
    <submittedName>
        <fullName evidence="1">29500_t:CDS:1</fullName>
    </submittedName>
</protein>
<sequence length="74" mass="8691">MVQFISKLSETSGFLYTPQTNTQKVHHIHKEVHPEKSELEKDKTKASDLVSTLKLIFCQLSGNKQFFLKKCFYW</sequence>
<evidence type="ECO:0000313" key="1">
    <source>
        <dbReference type="EMBL" id="CAG8638834.1"/>
    </source>
</evidence>
<evidence type="ECO:0000313" key="2">
    <source>
        <dbReference type="Proteomes" id="UP000789901"/>
    </source>
</evidence>
<proteinExistence type="predicted"/>
<dbReference type="EMBL" id="CAJVQB010004543">
    <property type="protein sequence ID" value="CAG8638834.1"/>
    <property type="molecule type" value="Genomic_DNA"/>
</dbReference>
<gene>
    <name evidence="1" type="ORF">GMARGA_LOCUS8734</name>
</gene>
<organism evidence="1 2">
    <name type="scientific">Gigaspora margarita</name>
    <dbReference type="NCBI Taxonomy" id="4874"/>
    <lineage>
        <taxon>Eukaryota</taxon>
        <taxon>Fungi</taxon>
        <taxon>Fungi incertae sedis</taxon>
        <taxon>Mucoromycota</taxon>
        <taxon>Glomeromycotina</taxon>
        <taxon>Glomeromycetes</taxon>
        <taxon>Diversisporales</taxon>
        <taxon>Gigasporaceae</taxon>
        <taxon>Gigaspora</taxon>
    </lineage>
</organism>
<name>A0ABN7UQ57_GIGMA</name>
<keyword evidence="2" id="KW-1185">Reference proteome</keyword>
<dbReference type="Proteomes" id="UP000789901">
    <property type="component" value="Unassembled WGS sequence"/>
</dbReference>